<evidence type="ECO:0000256" key="1">
    <source>
        <dbReference type="SAM" id="Coils"/>
    </source>
</evidence>
<feature type="region of interest" description="Disordered" evidence="2">
    <location>
        <begin position="410"/>
        <end position="429"/>
    </location>
</feature>
<keyword evidence="4" id="KW-1185">Reference proteome</keyword>
<feature type="region of interest" description="Disordered" evidence="2">
    <location>
        <begin position="222"/>
        <end position="325"/>
    </location>
</feature>
<feature type="coiled-coil region" evidence="1">
    <location>
        <begin position="520"/>
        <end position="584"/>
    </location>
</feature>
<feature type="compositionally biased region" description="Low complexity" evidence="2">
    <location>
        <begin position="283"/>
        <end position="303"/>
    </location>
</feature>
<feature type="compositionally biased region" description="Basic and acidic residues" evidence="2">
    <location>
        <begin position="222"/>
        <end position="231"/>
    </location>
</feature>
<sequence length="1155" mass="126993">MKTRGNLAERTAGRTFSALLEKLGEQIYLSRSQTQIVSASSSTSHSNPSLTAYQSQPDVDINTYSLSPQASNCSSCTEDWSQSTSFYSQTSPSHISAQSNDPEDYSSRSYSYSSSDDYYSSSVSYSYCSDLNTEDDIEAPDQISSATRTESSLPRKILRTIIRENPHILSQLRSGLGSDPSCSNKSNQPLESLEYKFSIEEMRKIKEIGEDLVAATQNALKQEARRQREVSNRLSRPKHGMTSTLSLRSHRRQTELTPKGSSKASKRRQPAIVLEVPQLNKGTTTSTVCSSSSVSTELSSPSVGLVTGRHSVKTSTQEASTSSEQIDDPLILSRVQRDYLKVAQPVIQEHSPHRLSIPGSTNSTSNAVEQKVHSDILKRSVTSIATPQELLASVALVGSIPDINSTIEAASKQHVASQTSSTNSFKRKAGDSSISLIGTGSHSKPLSSSALEVSRELPEPASRLVTTKSSSLARTQPMIDLTLTTTAPQPGNASTSYRPRSLSSLSQQLHTAQLQSDQVVKELKDKIATLELKLKDEKQRNASTSKELRNLRERKRVLEGQLKKKIEEKDLATWEAQKKALKMNVSLMRTIAAMKANSSSSKTQRKYSHRQVPSHMLTRRDPDCSEPTQSLLNTNLPLIEIAPPMAKLSASKENSIPPSVKLFDSIEQSADVNEIVVCSHKRQTHSSGSHDLNRLFVDTCNKTIRDALADVYSLDSTTIPVFASADLPTLHIETTPPPPIISADREPDSPVDRQKLLESDISPEVTIGKLKSQDTDQDEESARAYTLPVDKQLFQKDLHKNASIVLGNQTHLDSELKHSRPPIAPRQENRARSIRRHGECVALFLLPSPTRYPADAAEITKLIVSISTDISSAPGLPSNDQEHMHENLRLVRELIESPDLSIFNYPLFGAKLIAAMFCTYGPGSFPVFSTVIYRISDLLLTEVVSLANTPTNPTLYEIECRLYTYILNIIRGTCLLVMSVTTCTSLQPGESSLQILLFAFNSLCEFSSSANVFLEDTALYLVVSTSIEALFSTTLARNTDSLSLSTTPIVCQSTGENHQTYLSITETDQESLLVAVIKTVILLCHQMLLESDCSDSKSEVRYYQNHSLCSISSLLHSISALLQRNKLSVNDSALLTQLRRRIVDAIPALSLVPCA</sequence>
<feature type="compositionally biased region" description="Polar residues" evidence="2">
    <location>
        <begin position="87"/>
        <end position="100"/>
    </location>
</feature>
<feature type="compositionally biased region" description="Low complexity" evidence="2">
    <location>
        <begin position="107"/>
        <end position="118"/>
    </location>
</feature>
<protein>
    <submittedName>
        <fullName evidence="3">Uncharacterized protein</fullName>
    </submittedName>
</protein>
<dbReference type="HOGENOM" id="CLU_276013_0_0_1"/>
<feature type="compositionally biased region" description="Polar residues" evidence="2">
    <location>
        <begin position="410"/>
        <end position="424"/>
    </location>
</feature>
<dbReference type="OMA" id="IQEHSPH"/>
<gene>
    <name evidence="3" type="ORF">GL50803_004532</name>
</gene>
<feature type="region of interest" description="Disordered" evidence="2">
    <location>
        <begin position="87"/>
        <end position="118"/>
    </location>
</feature>
<dbReference type="EMBL" id="AACB03000002">
    <property type="protein sequence ID" value="KAE8304406.1"/>
    <property type="molecule type" value="Genomic_DNA"/>
</dbReference>
<dbReference type="VEuPathDB" id="GiardiaDB:GL50803_4532"/>
<feature type="compositionally biased region" description="Low complexity" evidence="2">
    <location>
        <begin position="314"/>
        <end position="324"/>
    </location>
</feature>
<feature type="compositionally biased region" description="Polar residues" evidence="2">
    <location>
        <begin position="436"/>
        <end position="451"/>
    </location>
</feature>
<evidence type="ECO:0000313" key="3">
    <source>
        <dbReference type="EMBL" id="KAE8304406.1"/>
    </source>
</evidence>
<keyword evidence="1" id="KW-0175">Coiled coil</keyword>
<evidence type="ECO:0000313" key="4">
    <source>
        <dbReference type="Proteomes" id="UP000001548"/>
    </source>
</evidence>
<comment type="caution">
    <text evidence="3">The sequence shown here is derived from an EMBL/GenBank/DDBJ whole genome shotgun (WGS) entry which is preliminary data.</text>
</comment>
<evidence type="ECO:0000256" key="2">
    <source>
        <dbReference type="SAM" id="MobiDB-lite"/>
    </source>
</evidence>
<proteinExistence type="predicted"/>
<accession>D3KHU5</accession>
<dbReference type="Proteomes" id="UP000001548">
    <property type="component" value="Unassembled WGS sequence"/>
</dbReference>
<feature type="region of interest" description="Disordered" evidence="2">
    <location>
        <begin position="436"/>
        <end position="471"/>
    </location>
</feature>
<name>D3KHU5_GIAIC</name>
<dbReference type="AlphaFoldDB" id="D3KHU5"/>
<organism evidence="3 4">
    <name type="scientific">Giardia intestinalis (strain ATCC 50803 / WB clone C6)</name>
    <name type="common">Giardia lamblia</name>
    <dbReference type="NCBI Taxonomy" id="184922"/>
    <lineage>
        <taxon>Eukaryota</taxon>
        <taxon>Metamonada</taxon>
        <taxon>Diplomonadida</taxon>
        <taxon>Hexamitidae</taxon>
        <taxon>Giardiinae</taxon>
        <taxon>Giardia</taxon>
    </lineage>
</organism>
<reference evidence="3 4" key="1">
    <citation type="journal article" date="2007" name="Science">
        <title>Genomic minimalism in the early diverging intestinal parasite Giardia lamblia.</title>
        <authorList>
            <person name="Morrison H.G."/>
            <person name="McArthur A.G."/>
            <person name="Gillin F.D."/>
            <person name="Aley S.B."/>
            <person name="Adam R.D."/>
            <person name="Olsen G.J."/>
            <person name="Best A.A."/>
            <person name="Cande W.Z."/>
            <person name="Chen F."/>
            <person name="Cipriano M.J."/>
            <person name="Davids B.J."/>
            <person name="Dawson S.C."/>
            <person name="Elmendorf H.G."/>
            <person name="Hehl A.B."/>
            <person name="Holder M.E."/>
            <person name="Huse S.M."/>
            <person name="Kim U.U."/>
            <person name="Lasek-Nesselquist E."/>
            <person name="Manning G."/>
            <person name="Nigam A."/>
            <person name="Nixon J.E."/>
            <person name="Palm D."/>
            <person name="Passamaneck N.E."/>
            <person name="Prabhu A."/>
            <person name="Reich C.I."/>
            <person name="Reiner D.S."/>
            <person name="Samuelson J."/>
            <person name="Svard S.G."/>
            <person name="Sogin M.L."/>
        </authorList>
    </citation>
    <scope>NUCLEOTIDE SEQUENCE [LARGE SCALE GENOMIC DNA]</scope>
    <source>
        <strain evidence="3 4">WB C6</strain>
    </source>
</reference>
<feature type="region of interest" description="Disordered" evidence="2">
    <location>
        <begin position="595"/>
        <end position="628"/>
    </location>
</feature>